<feature type="transmembrane region" description="Helical" evidence="6">
    <location>
        <begin position="140"/>
        <end position="159"/>
    </location>
</feature>
<feature type="transmembrane region" description="Helical" evidence="6">
    <location>
        <begin position="90"/>
        <end position="107"/>
    </location>
</feature>
<feature type="domain" description="EamA" evidence="7">
    <location>
        <begin position="141"/>
        <end position="270"/>
    </location>
</feature>
<evidence type="ECO:0000256" key="3">
    <source>
        <dbReference type="ARBA" id="ARBA00022692"/>
    </source>
</evidence>
<organism evidence="8 9">
    <name type="scientific">Chitinimonas lacunae</name>
    <dbReference type="NCBI Taxonomy" id="1963018"/>
    <lineage>
        <taxon>Bacteria</taxon>
        <taxon>Pseudomonadati</taxon>
        <taxon>Pseudomonadota</taxon>
        <taxon>Betaproteobacteria</taxon>
        <taxon>Neisseriales</taxon>
        <taxon>Chitinibacteraceae</taxon>
        <taxon>Chitinimonas</taxon>
    </lineage>
</organism>
<evidence type="ECO:0000313" key="8">
    <source>
        <dbReference type="EMBL" id="MFC4159392.1"/>
    </source>
</evidence>
<evidence type="ECO:0000256" key="4">
    <source>
        <dbReference type="ARBA" id="ARBA00022989"/>
    </source>
</evidence>
<feature type="transmembrane region" description="Helical" evidence="6">
    <location>
        <begin position="114"/>
        <end position="134"/>
    </location>
</feature>
<feature type="transmembrane region" description="Helical" evidence="6">
    <location>
        <begin position="230"/>
        <end position="248"/>
    </location>
</feature>
<feature type="transmembrane region" description="Helical" evidence="6">
    <location>
        <begin position="254"/>
        <end position="271"/>
    </location>
</feature>
<dbReference type="InterPro" id="IPR037185">
    <property type="entry name" value="EmrE-like"/>
</dbReference>
<dbReference type="InterPro" id="IPR050638">
    <property type="entry name" value="AA-Vitamin_Transporters"/>
</dbReference>
<accession>A0ABV8MMJ0</accession>
<dbReference type="InterPro" id="IPR000620">
    <property type="entry name" value="EamA_dom"/>
</dbReference>
<comment type="similarity">
    <text evidence="2">Belongs to the EamA transporter family.</text>
</comment>
<evidence type="ECO:0000256" key="1">
    <source>
        <dbReference type="ARBA" id="ARBA00004141"/>
    </source>
</evidence>
<keyword evidence="3 6" id="KW-0812">Transmembrane</keyword>
<dbReference type="PANTHER" id="PTHR32322:SF2">
    <property type="entry name" value="EAMA DOMAIN-CONTAINING PROTEIN"/>
    <property type="match status" value="1"/>
</dbReference>
<sequence>MSSAQLFALAAIGLWGTLALLSVKLAAVPPLLLVACALLIGSVCGLPYWRQWRVPLSTLALGCYGLFGYHFALIMAFRHAPAIEANLINYLWPLLIVLLSPLLLPGVQLGMRHIVGGLLGLSGCVLVFAGRGLSLGGGQWLGYGLALAAALMWSSYSLLTRRVAPFPTGAIGGFCLVSGLLALLAHLALEPAYRPSGQEWSMLLLLGLGPMGAAFFLWDAALKRGDPRSIGTLAYLTPLLSTGLLALFGGGRLGLGSALALGLILTGAWLGRERRVAVASAA</sequence>
<feature type="transmembrane region" description="Helical" evidence="6">
    <location>
        <begin position="200"/>
        <end position="218"/>
    </location>
</feature>
<evidence type="ECO:0000313" key="9">
    <source>
        <dbReference type="Proteomes" id="UP001595791"/>
    </source>
</evidence>
<feature type="transmembrane region" description="Helical" evidence="6">
    <location>
        <begin position="29"/>
        <end position="49"/>
    </location>
</feature>
<name>A0ABV8MMJ0_9NEIS</name>
<gene>
    <name evidence="8" type="ORF">ACFOW7_08510</name>
</gene>
<comment type="subcellular location">
    <subcellularLocation>
        <location evidence="1">Membrane</location>
        <topology evidence="1">Multi-pass membrane protein</topology>
    </subcellularLocation>
</comment>
<feature type="domain" description="EamA" evidence="7">
    <location>
        <begin position="4"/>
        <end position="128"/>
    </location>
</feature>
<proteinExistence type="inferred from homology"/>
<comment type="caution">
    <text evidence="8">The sequence shown here is derived from an EMBL/GenBank/DDBJ whole genome shotgun (WGS) entry which is preliminary data.</text>
</comment>
<evidence type="ECO:0000256" key="5">
    <source>
        <dbReference type="ARBA" id="ARBA00023136"/>
    </source>
</evidence>
<dbReference type="PANTHER" id="PTHR32322">
    <property type="entry name" value="INNER MEMBRANE TRANSPORTER"/>
    <property type="match status" value="1"/>
</dbReference>
<feature type="transmembrane region" description="Helical" evidence="6">
    <location>
        <begin position="166"/>
        <end position="188"/>
    </location>
</feature>
<feature type="transmembrane region" description="Helical" evidence="6">
    <location>
        <begin position="56"/>
        <end position="78"/>
    </location>
</feature>
<keyword evidence="4 6" id="KW-1133">Transmembrane helix</keyword>
<evidence type="ECO:0000256" key="6">
    <source>
        <dbReference type="SAM" id="Phobius"/>
    </source>
</evidence>
<keyword evidence="9" id="KW-1185">Reference proteome</keyword>
<dbReference type="SUPFAM" id="SSF103481">
    <property type="entry name" value="Multidrug resistance efflux transporter EmrE"/>
    <property type="match status" value="2"/>
</dbReference>
<protein>
    <submittedName>
        <fullName evidence="8">DMT family transporter</fullName>
    </submittedName>
</protein>
<dbReference type="RefSeq" id="WP_378163096.1">
    <property type="nucleotide sequence ID" value="NZ_JBHSBU010000001.1"/>
</dbReference>
<evidence type="ECO:0000256" key="2">
    <source>
        <dbReference type="ARBA" id="ARBA00007362"/>
    </source>
</evidence>
<evidence type="ECO:0000259" key="7">
    <source>
        <dbReference type="Pfam" id="PF00892"/>
    </source>
</evidence>
<dbReference type="Proteomes" id="UP001595791">
    <property type="component" value="Unassembled WGS sequence"/>
</dbReference>
<dbReference type="EMBL" id="JBHSBU010000001">
    <property type="protein sequence ID" value="MFC4159392.1"/>
    <property type="molecule type" value="Genomic_DNA"/>
</dbReference>
<reference evidence="9" key="1">
    <citation type="journal article" date="2019" name="Int. J. Syst. Evol. Microbiol.">
        <title>The Global Catalogue of Microorganisms (GCM) 10K type strain sequencing project: providing services to taxonomists for standard genome sequencing and annotation.</title>
        <authorList>
            <consortium name="The Broad Institute Genomics Platform"/>
            <consortium name="The Broad Institute Genome Sequencing Center for Infectious Disease"/>
            <person name="Wu L."/>
            <person name="Ma J."/>
        </authorList>
    </citation>
    <scope>NUCLEOTIDE SEQUENCE [LARGE SCALE GENOMIC DNA]</scope>
    <source>
        <strain evidence="9">LMG 29894</strain>
    </source>
</reference>
<dbReference type="Pfam" id="PF00892">
    <property type="entry name" value="EamA"/>
    <property type="match status" value="2"/>
</dbReference>
<keyword evidence="5 6" id="KW-0472">Membrane</keyword>